<feature type="compositionally biased region" description="Basic and acidic residues" evidence="5">
    <location>
        <begin position="16"/>
        <end position="45"/>
    </location>
</feature>
<dbReference type="InterPro" id="IPR004343">
    <property type="entry name" value="Plus-3_dom"/>
</dbReference>
<dbReference type="AlphaFoldDB" id="A0A0M3K993"/>
<feature type="compositionally biased region" description="Basic residues" evidence="5">
    <location>
        <begin position="182"/>
        <end position="193"/>
    </location>
</feature>
<evidence type="ECO:0000259" key="7">
    <source>
        <dbReference type="PROSITE" id="PS51360"/>
    </source>
</evidence>
<keyword evidence="6" id="KW-0472">Membrane</keyword>
<feature type="transmembrane region" description="Helical" evidence="6">
    <location>
        <begin position="543"/>
        <end position="564"/>
    </location>
</feature>
<proteinExistence type="predicted"/>
<feature type="compositionally biased region" description="Basic residues" evidence="5">
    <location>
        <begin position="105"/>
        <end position="122"/>
    </location>
</feature>
<keyword evidence="4" id="KW-0539">Nucleus</keyword>
<dbReference type="InterPro" id="IPR036128">
    <property type="entry name" value="Plus3-like_sf"/>
</dbReference>
<reference evidence="8" key="1">
    <citation type="submission" date="2017-02" db="UniProtKB">
        <authorList>
            <consortium name="WormBaseParasite"/>
        </authorList>
    </citation>
    <scope>IDENTIFICATION</scope>
</reference>
<feature type="region of interest" description="Disordered" evidence="5">
    <location>
        <begin position="1"/>
        <end position="72"/>
    </location>
</feature>
<feature type="compositionally biased region" description="Low complexity" evidence="5">
    <location>
        <begin position="340"/>
        <end position="365"/>
    </location>
</feature>
<dbReference type="SUPFAM" id="SSF159042">
    <property type="entry name" value="Plus3-like"/>
    <property type="match status" value="1"/>
</dbReference>
<dbReference type="PROSITE" id="PS51360">
    <property type="entry name" value="PLUS3"/>
    <property type="match status" value="1"/>
</dbReference>
<dbReference type="SMART" id="SM00719">
    <property type="entry name" value="Plus3"/>
    <property type="match status" value="1"/>
</dbReference>
<keyword evidence="6" id="KW-0812">Transmembrane</keyword>
<evidence type="ECO:0000256" key="4">
    <source>
        <dbReference type="ARBA" id="ARBA00023242"/>
    </source>
</evidence>
<dbReference type="WBParaSite" id="ASIM_0001753501-mRNA-1">
    <property type="protein sequence ID" value="ASIM_0001753501-mRNA-1"/>
    <property type="gene ID" value="ASIM_0001753501"/>
</dbReference>
<dbReference type="Gene3D" id="3.90.70.200">
    <property type="entry name" value="Plus-3 domain"/>
    <property type="match status" value="1"/>
</dbReference>
<feature type="compositionally biased region" description="Basic and acidic residues" evidence="5">
    <location>
        <begin position="238"/>
        <end position="252"/>
    </location>
</feature>
<evidence type="ECO:0000256" key="6">
    <source>
        <dbReference type="SAM" id="Phobius"/>
    </source>
</evidence>
<keyword evidence="3" id="KW-0804">Transcription</keyword>
<name>A0A0M3K993_ANISI</name>
<feature type="compositionally biased region" description="Basic and acidic residues" evidence="5">
    <location>
        <begin position="298"/>
        <end position="328"/>
    </location>
</feature>
<sequence>LNMSKRIASSDSSSDESGRGQKRQDSESDDSNDRKPERSRDRSNDSDSDENDQKKSKKKSSKRPSRAVTQMKKVIESAAESLRNWLFVLGTSDDDSGSDGEMTSSRKRRSEKGGKRGRKRAKKGSDENSNSSDDSNKKSDVDEYDDDMFLDEEDKKRLEEMTEKDRETEIFKRVEQREILRARHAIQKKIKAKKGGDVEGTSHKDKSERKKRKQKEKESKRDKESVKKKIEDSDEDVEHTPKHSDHEDEFAKSKSPPPASPKWDNGTKEEQDDMYDQYQHPSEIQRKQKHKSAMADLLNKRREKREAEQKKRAESRKSELDIDEVFGKDDDDSDEDNEKSSSSSSRSTSRSSSRSSSRSRSRSVSPQKKREVDCLTDIQRIRLSRFKLANFVHAPFFSKTVIGCFVRIGIGKNKEGRSVYRAAQIMDVVETAKVYQLESTRTNKGLKLKHGKDERVYRLEFVSNSPFTDSEFIKWLDATKAAKIPVITIDHVEKKEADIKKALNYRYTDEDIDKMVKEKARFKRGPLNYAIEKGQLMKMKVSLSMLFHFLMYFVFQQSFSRLFFFH</sequence>
<organism evidence="8">
    <name type="scientific">Anisakis simplex</name>
    <name type="common">Herring worm</name>
    <dbReference type="NCBI Taxonomy" id="6269"/>
    <lineage>
        <taxon>Eukaryota</taxon>
        <taxon>Metazoa</taxon>
        <taxon>Ecdysozoa</taxon>
        <taxon>Nematoda</taxon>
        <taxon>Chromadorea</taxon>
        <taxon>Rhabditida</taxon>
        <taxon>Spirurina</taxon>
        <taxon>Ascaridomorpha</taxon>
        <taxon>Ascaridoidea</taxon>
        <taxon>Anisakidae</taxon>
        <taxon>Anisakis</taxon>
        <taxon>Anisakis simplex complex</taxon>
    </lineage>
</organism>
<evidence type="ECO:0000313" key="8">
    <source>
        <dbReference type="WBParaSite" id="ASIM_0001753501-mRNA-1"/>
    </source>
</evidence>
<feature type="compositionally biased region" description="Basic and acidic residues" evidence="5">
    <location>
        <begin position="153"/>
        <end position="181"/>
    </location>
</feature>
<dbReference type="GO" id="GO:1990269">
    <property type="term" value="F:RNA polymerase II C-terminal domain phosphoserine binding"/>
    <property type="evidence" value="ECO:0007669"/>
    <property type="project" value="TreeGrafter"/>
</dbReference>
<evidence type="ECO:0000256" key="5">
    <source>
        <dbReference type="SAM" id="MobiDB-lite"/>
    </source>
</evidence>
<evidence type="ECO:0000256" key="3">
    <source>
        <dbReference type="ARBA" id="ARBA00023163"/>
    </source>
</evidence>
<feature type="compositionally biased region" description="Acidic residues" evidence="5">
    <location>
        <begin position="142"/>
        <end position="152"/>
    </location>
</feature>
<keyword evidence="6" id="KW-1133">Transmembrane helix</keyword>
<dbReference type="GO" id="GO:0003677">
    <property type="term" value="F:DNA binding"/>
    <property type="evidence" value="ECO:0007669"/>
    <property type="project" value="InterPro"/>
</dbReference>
<accession>A0A0M3K993</accession>
<dbReference type="GO" id="GO:0016593">
    <property type="term" value="C:Cdc73/Paf1 complex"/>
    <property type="evidence" value="ECO:0007669"/>
    <property type="project" value="TreeGrafter"/>
</dbReference>
<evidence type="ECO:0000256" key="1">
    <source>
        <dbReference type="ARBA" id="ARBA00004123"/>
    </source>
</evidence>
<feature type="domain" description="Plus3" evidence="7">
    <location>
        <begin position="372"/>
        <end position="504"/>
    </location>
</feature>
<feature type="compositionally biased region" description="Basic residues" evidence="5">
    <location>
        <begin position="55"/>
        <end position="65"/>
    </location>
</feature>
<protein>
    <submittedName>
        <fullName evidence="8">RNA polymerase-associated protein RTF1 homolog (inferred by orthology to a human protein)</fullName>
    </submittedName>
</protein>
<dbReference type="PANTHER" id="PTHR13115:SF8">
    <property type="entry name" value="RNA POLYMERASE-ASSOCIATED PROTEIN RTF1 HOMOLOG"/>
    <property type="match status" value="1"/>
</dbReference>
<dbReference type="PANTHER" id="PTHR13115">
    <property type="entry name" value="RNA POLYMERASE-ASSOCIATED PROTEIN RTF1 HOMOLOG"/>
    <property type="match status" value="1"/>
</dbReference>
<feature type="compositionally biased region" description="Basic and acidic residues" evidence="5">
    <location>
        <begin position="194"/>
        <end position="208"/>
    </location>
</feature>
<keyword evidence="2" id="KW-0805">Transcription regulation</keyword>
<feature type="compositionally biased region" description="Basic and acidic residues" evidence="5">
    <location>
        <begin position="215"/>
        <end position="231"/>
    </location>
</feature>
<feature type="region of interest" description="Disordered" evidence="5">
    <location>
        <begin position="89"/>
        <end position="371"/>
    </location>
</feature>
<evidence type="ECO:0000256" key="2">
    <source>
        <dbReference type="ARBA" id="ARBA00023015"/>
    </source>
</evidence>
<dbReference type="Pfam" id="PF03126">
    <property type="entry name" value="Plus-3"/>
    <property type="match status" value="1"/>
</dbReference>
<comment type="subcellular location">
    <subcellularLocation>
        <location evidence="1">Nucleus</location>
    </subcellularLocation>
</comment>